<proteinExistence type="predicted"/>
<accession>X8DTT7</accession>
<gene>
    <name evidence="2" type="ORF">I540_3234</name>
</gene>
<feature type="compositionally biased region" description="Low complexity" evidence="1">
    <location>
        <begin position="19"/>
        <end position="36"/>
    </location>
</feature>
<name>X8DTT7_9MYCO</name>
<organism evidence="2 3">
    <name type="scientific">Mycobacteroides abscessus subsp. bolletii 1513</name>
    <dbReference type="NCBI Taxonomy" id="1299321"/>
    <lineage>
        <taxon>Bacteria</taxon>
        <taxon>Bacillati</taxon>
        <taxon>Actinomycetota</taxon>
        <taxon>Actinomycetes</taxon>
        <taxon>Mycobacteriales</taxon>
        <taxon>Mycobacteriaceae</taxon>
        <taxon>Mycobacteroides</taxon>
        <taxon>Mycobacteroides abscessus</taxon>
    </lineage>
</organism>
<dbReference type="EMBL" id="JAOJ01000002">
    <property type="protein sequence ID" value="EUA72047.1"/>
    <property type="molecule type" value="Genomic_DNA"/>
</dbReference>
<comment type="caution">
    <text evidence="2">The sequence shown here is derived from an EMBL/GenBank/DDBJ whole genome shotgun (WGS) entry which is preliminary data.</text>
</comment>
<dbReference type="AlphaFoldDB" id="X8DTT7"/>
<evidence type="ECO:0000256" key="1">
    <source>
        <dbReference type="SAM" id="MobiDB-lite"/>
    </source>
</evidence>
<sequence length="52" mass="4831">MGAAQQSVQSTGSPGVPKPGGTAPANAAATNTGAGTSVPSSTVHNLDPSAVK</sequence>
<evidence type="ECO:0000313" key="2">
    <source>
        <dbReference type="EMBL" id="EUA72047.1"/>
    </source>
</evidence>
<protein>
    <submittedName>
        <fullName evidence="2">Uncharacterized protein</fullName>
    </submittedName>
</protein>
<feature type="compositionally biased region" description="Polar residues" evidence="1">
    <location>
        <begin position="1"/>
        <end position="13"/>
    </location>
</feature>
<reference evidence="2 3" key="1">
    <citation type="submission" date="2013-12" db="EMBL/GenBank/DDBJ databases">
        <authorList>
            <person name="Zelazny A."/>
            <person name="Olivier K."/>
            <person name="Holland S."/>
            <person name="Lenaerts A."/>
            <person name="Ordway D."/>
            <person name="DeGroote M.A."/>
            <person name="Parker T."/>
            <person name="Sizemore C."/>
            <person name="Tallon L.J."/>
            <person name="Sadzewicz L.K."/>
            <person name="Sengamalay N."/>
            <person name="Fraser C.M."/>
            <person name="Hine E."/>
            <person name="Shefchek K.A."/>
            <person name="Das S.P."/>
            <person name="Tettelin H."/>
        </authorList>
    </citation>
    <scope>NUCLEOTIDE SEQUENCE [LARGE SCALE GENOMIC DNA]</scope>
    <source>
        <strain evidence="2 3">1513</strain>
    </source>
</reference>
<dbReference type="Proteomes" id="UP000023351">
    <property type="component" value="Unassembled WGS sequence"/>
</dbReference>
<feature type="region of interest" description="Disordered" evidence="1">
    <location>
        <begin position="1"/>
        <end position="52"/>
    </location>
</feature>
<evidence type="ECO:0000313" key="3">
    <source>
        <dbReference type="Proteomes" id="UP000023351"/>
    </source>
</evidence>